<dbReference type="EMBL" id="DVMQ01000003">
    <property type="protein sequence ID" value="HIU23409.1"/>
    <property type="molecule type" value="Genomic_DNA"/>
</dbReference>
<reference evidence="6" key="1">
    <citation type="submission" date="2020-10" db="EMBL/GenBank/DDBJ databases">
        <authorList>
            <person name="Gilroy R."/>
        </authorList>
    </citation>
    <scope>NUCLEOTIDE SEQUENCE</scope>
    <source>
        <strain evidence="6">ChiHjej12B11-29160</strain>
    </source>
</reference>
<dbReference type="AlphaFoldDB" id="A0A9D1L3A8"/>
<protein>
    <recommendedName>
        <fullName evidence="3">Ribosome maturation factor RimP</fullName>
    </recommendedName>
</protein>
<dbReference type="InterPro" id="IPR003728">
    <property type="entry name" value="Ribosome_maturation_RimP"/>
</dbReference>
<dbReference type="SUPFAM" id="SSF75420">
    <property type="entry name" value="YhbC-like, N-terminal domain"/>
    <property type="match status" value="1"/>
</dbReference>
<accession>A0A9D1L3A8</accession>
<dbReference type="InterPro" id="IPR035956">
    <property type="entry name" value="RimP_N_sf"/>
</dbReference>
<dbReference type="InterPro" id="IPR028998">
    <property type="entry name" value="RimP_C"/>
</dbReference>
<dbReference type="Pfam" id="PF02576">
    <property type="entry name" value="RimP_N"/>
    <property type="match status" value="1"/>
</dbReference>
<dbReference type="Proteomes" id="UP000824078">
    <property type="component" value="Unassembled WGS sequence"/>
</dbReference>
<dbReference type="Gene3D" id="3.30.300.70">
    <property type="entry name" value="RimP-like superfamily, N-terminal"/>
    <property type="match status" value="1"/>
</dbReference>
<keyword evidence="1 3" id="KW-0963">Cytoplasm</keyword>
<dbReference type="HAMAP" id="MF_01077">
    <property type="entry name" value="RimP"/>
    <property type="match status" value="1"/>
</dbReference>
<dbReference type="SUPFAM" id="SSF74942">
    <property type="entry name" value="YhbC-like, C-terminal domain"/>
    <property type="match status" value="1"/>
</dbReference>
<comment type="subcellular location">
    <subcellularLocation>
        <location evidence="3">Cytoplasm</location>
    </subcellularLocation>
</comment>
<comment type="similarity">
    <text evidence="3">Belongs to the RimP family.</text>
</comment>
<organism evidence="6 7">
    <name type="scientific">Candidatus Coprovicinus avistercoris</name>
    <dbReference type="NCBI Taxonomy" id="2840754"/>
    <lineage>
        <taxon>Bacteria</taxon>
        <taxon>Bacillati</taxon>
        <taxon>Actinomycetota</taxon>
        <taxon>Coriobacteriia</taxon>
        <taxon>Coriobacteriales</taxon>
        <taxon>Coriobacteriaceae</taxon>
        <taxon>Coriobacteriaceae incertae sedis</taxon>
        <taxon>Candidatus Coprovicinus</taxon>
    </lineage>
</organism>
<dbReference type="CDD" id="cd01734">
    <property type="entry name" value="YlxS_C"/>
    <property type="match status" value="1"/>
</dbReference>
<dbReference type="GO" id="GO:0000028">
    <property type="term" value="P:ribosomal small subunit assembly"/>
    <property type="evidence" value="ECO:0007669"/>
    <property type="project" value="TreeGrafter"/>
</dbReference>
<dbReference type="InterPro" id="IPR036847">
    <property type="entry name" value="RimP_C_sf"/>
</dbReference>
<comment type="caution">
    <text evidence="6">The sequence shown here is derived from an EMBL/GenBank/DDBJ whole genome shotgun (WGS) entry which is preliminary data.</text>
</comment>
<dbReference type="PANTHER" id="PTHR33867:SF1">
    <property type="entry name" value="RIBOSOME MATURATION FACTOR RIMP"/>
    <property type="match status" value="1"/>
</dbReference>
<evidence type="ECO:0000313" key="6">
    <source>
        <dbReference type="EMBL" id="HIU23409.1"/>
    </source>
</evidence>
<dbReference type="GO" id="GO:0006412">
    <property type="term" value="P:translation"/>
    <property type="evidence" value="ECO:0007669"/>
    <property type="project" value="TreeGrafter"/>
</dbReference>
<evidence type="ECO:0000259" key="5">
    <source>
        <dbReference type="Pfam" id="PF17384"/>
    </source>
</evidence>
<dbReference type="GO" id="GO:0005829">
    <property type="term" value="C:cytosol"/>
    <property type="evidence" value="ECO:0007669"/>
    <property type="project" value="TreeGrafter"/>
</dbReference>
<evidence type="ECO:0000256" key="1">
    <source>
        <dbReference type="ARBA" id="ARBA00022490"/>
    </source>
</evidence>
<feature type="domain" description="Ribosome maturation factor RimP C-terminal" evidence="5">
    <location>
        <begin position="92"/>
        <end position="156"/>
    </location>
</feature>
<name>A0A9D1L3A8_9ACTN</name>
<feature type="domain" description="Ribosome maturation factor RimP N-terminal" evidence="4">
    <location>
        <begin position="14"/>
        <end position="89"/>
    </location>
</feature>
<comment type="function">
    <text evidence="3">Required for maturation of 30S ribosomal subunits.</text>
</comment>
<gene>
    <name evidence="3" type="primary">rimP</name>
    <name evidence="6" type="ORF">IAD17_00575</name>
</gene>
<dbReference type="PANTHER" id="PTHR33867">
    <property type="entry name" value="RIBOSOME MATURATION FACTOR RIMP"/>
    <property type="match status" value="1"/>
</dbReference>
<dbReference type="Pfam" id="PF17384">
    <property type="entry name" value="DUF150_C"/>
    <property type="match status" value="1"/>
</dbReference>
<proteinExistence type="inferred from homology"/>
<evidence type="ECO:0000259" key="4">
    <source>
        <dbReference type="Pfam" id="PF02576"/>
    </source>
</evidence>
<keyword evidence="2 3" id="KW-0690">Ribosome biogenesis</keyword>
<evidence type="ECO:0000256" key="2">
    <source>
        <dbReference type="ARBA" id="ARBA00022517"/>
    </source>
</evidence>
<reference evidence="6" key="2">
    <citation type="journal article" date="2021" name="PeerJ">
        <title>Extensive microbial diversity within the chicken gut microbiome revealed by metagenomics and culture.</title>
        <authorList>
            <person name="Gilroy R."/>
            <person name="Ravi A."/>
            <person name="Getino M."/>
            <person name="Pursley I."/>
            <person name="Horton D.L."/>
            <person name="Alikhan N.F."/>
            <person name="Baker D."/>
            <person name="Gharbi K."/>
            <person name="Hall N."/>
            <person name="Watson M."/>
            <person name="Adriaenssens E.M."/>
            <person name="Foster-Nyarko E."/>
            <person name="Jarju S."/>
            <person name="Secka A."/>
            <person name="Antonio M."/>
            <person name="Oren A."/>
            <person name="Chaudhuri R.R."/>
            <person name="La Ragione R."/>
            <person name="Hildebrand F."/>
            <person name="Pallen M.J."/>
        </authorList>
    </citation>
    <scope>NUCLEOTIDE SEQUENCE</scope>
    <source>
        <strain evidence="6">ChiHjej12B11-29160</strain>
    </source>
</reference>
<evidence type="ECO:0000256" key="3">
    <source>
        <dbReference type="HAMAP-Rule" id="MF_01077"/>
    </source>
</evidence>
<sequence length="166" mass="18350">MANESLVKRLLTELEQVAPEHNADIVDVEVVGATKAPCVRVRIDHAREDAAPITLDEVSAHSSWVNEVIDEVDPFPGSYTVEVSSPGLDRPLRRARDFERFSGERVSLVLRAHEGRRRFTGELVGMRSGQVVLSCDDGEHAFNLDEIGRCTIKPQFDASGSPEGRK</sequence>
<evidence type="ECO:0000313" key="7">
    <source>
        <dbReference type="Proteomes" id="UP000824078"/>
    </source>
</evidence>
<dbReference type="InterPro" id="IPR028989">
    <property type="entry name" value="RimP_N"/>
</dbReference>